<dbReference type="EMBL" id="FOQD01000004">
    <property type="protein sequence ID" value="SFH99794.1"/>
    <property type="molecule type" value="Genomic_DNA"/>
</dbReference>
<keyword evidence="2" id="KW-1185">Reference proteome</keyword>
<reference evidence="2" key="1">
    <citation type="submission" date="2016-10" db="EMBL/GenBank/DDBJ databases">
        <authorList>
            <person name="Varghese N."/>
            <person name="Submissions S."/>
        </authorList>
    </citation>
    <scope>NUCLEOTIDE SEQUENCE [LARGE SCALE GENOMIC DNA]</scope>
    <source>
        <strain evidence="2">DSM 26348</strain>
    </source>
</reference>
<name>A0A1I3ELD1_9PLAN</name>
<accession>A0A1I3ELD1</accession>
<evidence type="ECO:0000313" key="1">
    <source>
        <dbReference type="EMBL" id="SFH99794.1"/>
    </source>
</evidence>
<dbReference type="AlphaFoldDB" id="A0A1I3ELD1"/>
<organism evidence="1 2">
    <name type="scientific">Planctomicrobium piriforme</name>
    <dbReference type="NCBI Taxonomy" id="1576369"/>
    <lineage>
        <taxon>Bacteria</taxon>
        <taxon>Pseudomonadati</taxon>
        <taxon>Planctomycetota</taxon>
        <taxon>Planctomycetia</taxon>
        <taxon>Planctomycetales</taxon>
        <taxon>Planctomycetaceae</taxon>
        <taxon>Planctomicrobium</taxon>
    </lineage>
</organism>
<proteinExistence type="predicted"/>
<dbReference type="Proteomes" id="UP000199518">
    <property type="component" value="Unassembled WGS sequence"/>
</dbReference>
<protein>
    <submittedName>
        <fullName evidence="1">Uncharacterized protein</fullName>
    </submittedName>
</protein>
<evidence type="ECO:0000313" key="2">
    <source>
        <dbReference type="Proteomes" id="UP000199518"/>
    </source>
</evidence>
<dbReference type="RefSeq" id="WP_092048697.1">
    <property type="nucleotide sequence ID" value="NZ_FOQD01000004.1"/>
</dbReference>
<gene>
    <name evidence="1" type="ORF">SAMN05421753_104276</name>
</gene>
<sequence length="173" mass="18932">MPDWTILPFISGIPHFDSLTYEEMISQACDPEASSANRIGAFFEVLRRNNVNYDSLCIASVLLDCDSLDVRTETVYAICIGFSQGRIDLNSFVDTTAIVAEVIEKLRNEPVEALRPAALMARLALGDESAKDDAQQIANAHPIIELANGRAKNELIRVAHSICTGSLKPVKLV</sequence>